<feature type="compositionally biased region" description="Polar residues" evidence="1">
    <location>
        <begin position="1"/>
        <end position="11"/>
    </location>
</feature>
<accession>A0A5N6RWE2</accession>
<reference evidence="2 3" key="1">
    <citation type="submission" date="2019-06" db="EMBL/GenBank/DDBJ databases">
        <title>A chromosomal-level reference genome of Carpinus fangiana (Coryloideae, Betulaceae).</title>
        <authorList>
            <person name="Yang X."/>
            <person name="Wang Z."/>
            <person name="Zhang L."/>
            <person name="Hao G."/>
            <person name="Liu J."/>
            <person name="Yang Y."/>
        </authorList>
    </citation>
    <scope>NUCLEOTIDE SEQUENCE [LARGE SCALE GENOMIC DNA]</scope>
    <source>
        <strain evidence="2">Cfa_2016G</strain>
        <tissue evidence="2">Leaf</tissue>
    </source>
</reference>
<dbReference type="EMBL" id="CM017328">
    <property type="protein sequence ID" value="KAE8125671.1"/>
    <property type="molecule type" value="Genomic_DNA"/>
</dbReference>
<protein>
    <submittedName>
        <fullName evidence="2">Uncharacterized protein</fullName>
    </submittedName>
</protein>
<dbReference type="AlphaFoldDB" id="A0A5N6RWE2"/>
<evidence type="ECO:0000256" key="1">
    <source>
        <dbReference type="SAM" id="MobiDB-lite"/>
    </source>
</evidence>
<evidence type="ECO:0000313" key="2">
    <source>
        <dbReference type="EMBL" id="KAE8125671.1"/>
    </source>
</evidence>
<sequence>MSNQRQTSPLPENSAEEDQQEEEEDKKLQEPSQEPTAGGGGGVERKVATRPPPSAQKTCIARKGPILKPCAGNATGSDPMKEMITRAIHDALASLGVPVPVSDAEEEDSDSIKIRHAIYFSNYSKVAKRPTSNTKLLDSHLSLPLIFNL</sequence>
<name>A0A5N6RWE2_9ROSI</name>
<keyword evidence="3" id="KW-1185">Reference proteome</keyword>
<feature type="region of interest" description="Disordered" evidence="1">
    <location>
        <begin position="1"/>
        <end position="64"/>
    </location>
</feature>
<feature type="compositionally biased region" description="Acidic residues" evidence="1">
    <location>
        <begin position="14"/>
        <end position="24"/>
    </location>
</feature>
<evidence type="ECO:0000313" key="3">
    <source>
        <dbReference type="Proteomes" id="UP000327013"/>
    </source>
</evidence>
<dbReference type="Proteomes" id="UP000327013">
    <property type="component" value="Chromosome 8"/>
</dbReference>
<gene>
    <name evidence="2" type="ORF">FH972_020450</name>
</gene>
<proteinExistence type="predicted"/>
<organism evidence="2 3">
    <name type="scientific">Carpinus fangiana</name>
    <dbReference type="NCBI Taxonomy" id="176857"/>
    <lineage>
        <taxon>Eukaryota</taxon>
        <taxon>Viridiplantae</taxon>
        <taxon>Streptophyta</taxon>
        <taxon>Embryophyta</taxon>
        <taxon>Tracheophyta</taxon>
        <taxon>Spermatophyta</taxon>
        <taxon>Magnoliopsida</taxon>
        <taxon>eudicotyledons</taxon>
        <taxon>Gunneridae</taxon>
        <taxon>Pentapetalae</taxon>
        <taxon>rosids</taxon>
        <taxon>fabids</taxon>
        <taxon>Fagales</taxon>
        <taxon>Betulaceae</taxon>
        <taxon>Carpinus</taxon>
    </lineage>
</organism>